<organism evidence="7">
    <name type="scientific">Pyrodinium bahamense</name>
    <dbReference type="NCBI Taxonomy" id="73915"/>
    <lineage>
        <taxon>Eukaryota</taxon>
        <taxon>Sar</taxon>
        <taxon>Alveolata</taxon>
        <taxon>Dinophyceae</taxon>
        <taxon>Gonyaulacales</taxon>
        <taxon>Pyrocystaceae</taxon>
        <taxon>Pyrodinium</taxon>
    </lineage>
</organism>
<proteinExistence type="inferred from homology"/>
<dbReference type="SUPFAM" id="SSF50630">
    <property type="entry name" value="Acid proteases"/>
    <property type="match status" value="1"/>
</dbReference>
<dbReference type="CDD" id="cd05471">
    <property type="entry name" value="pepsin_like"/>
    <property type="match status" value="1"/>
</dbReference>
<dbReference type="GO" id="GO:0004190">
    <property type="term" value="F:aspartic-type endopeptidase activity"/>
    <property type="evidence" value="ECO:0007669"/>
    <property type="project" value="UniProtKB-KW"/>
</dbReference>
<dbReference type="InterPro" id="IPR034164">
    <property type="entry name" value="Pepsin-like_dom"/>
</dbReference>
<dbReference type="Pfam" id="PF00026">
    <property type="entry name" value="Asp"/>
    <property type="match status" value="2"/>
</dbReference>
<dbReference type="PANTHER" id="PTHR47966">
    <property type="entry name" value="BETA-SITE APP-CLEAVING ENZYME, ISOFORM A-RELATED"/>
    <property type="match status" value="1"/>
</dbReference>
<dbReference type="InterPro" id="IPR021109">
    <property type="entry name" value="Peptidase_aspartic_dom_sf"/>
</dbReference>
<dbReference type="EMBL" id="HBEG01041726">
    <property type="protein sequence ID" value="CAD8381815.1"/>
    <property type="molecule type" value="Transcribed_RNA"/>
</dbReference>
<evidence type="ECO:0000256" key="4">
    <source>
        <dbReference type="ARBA" id="ARBA00022801"/>
    </source>
</evidence>
<gene>
    <name evidence="7" type="ORF">PBAH0796_LOCUS25503</name>
</gene>
<accession>A0A7S0B320</accession>
<evidence type="ECO:0000256" key="1">
    <source>
        <dbReference type="ARBA" id="ARBA00007447"/>
    </source>
</evidence>
<dbReference type="PANTHER" id="PTHR47966:SF51">
    <property type="entry name" value="BETA-SITE APP-CLEAVING ENZYME, ISOFORM A-RELATED"/>
    <property type="match status" value="1"/>
</dbReference>
<evidence type="ECO:0000256" key="3">
    <source>
        <dbReference type="ARBA" id="ARBA00022750"/>
    </source>
</evidence>
<keyword evidence="4" id="KW-0378">Hydrolase</keyword>
<feature type="chain" id="PRO_5030554621" description="Peptidase A1 domain-containing protein" evidence="5">
    <location>
        <begin position="25"/>
        <end position="508"/>
    </location>
</feature>
<evidence type="ECO:0000256" key="2">
    <source>
        <dbReference type="ARBA" id="ARBA00022670"/>
    </source>
</evidence>
<keyword evidence="3" id="KW-0064">Aspartyl protease</keyword>
<keyword evidence="2" id="KW-0645">Protease</keyword>
<dbReference type="AlphaFoldDB" id="A0A7S0B320"/>
<name>A0A7S0B320_9DINO</name>
<dbReference type="GO" id="GO:0006508">
    <property type="term" value="P:proteolysis"/>
    <property type="evidence" value="ECO:0007669"/>
    <property type="project" value="UniProtKB-KW"/>
</dbReference>
<dbReference type="Gene3D" id="2.40.70.10">
    <property type="entry name" value="Acid Proteases"/>
    <property type="match status" value="2"/>
</dbReference>
<protein>
    <recommendedName>
        <fullName evidence="6">Peptidase A1 domain-containing protein</fullName>
    </recommendedName>
</protein>
<evidence type="ECO:0000256" key="5">
    <source>
        <dbReference type="SAM" id="SignalP"/>
    </source>
</evidence>
<feature type="domain" description="Peptidase A1" evidence="6">
    <location>
        <begin position="89"/>
        <end position="456"/>
    </location>
</feature>
<evidence type="ECO:0000259" key="6">
    <source>
        <dbReference type="PROSITE" id="PS51767"/>
    </source>
</evidence>
<keyword evidence="5" id="KW-0732">Signal</keyword>
<evidence type="ECO:0000313" key="7">
    <source>
        <dbReference type="EMBL" id="CAD8381815.1"/>
    </source>
</evidence>
<dbReference type="PRINTS" id="PR00792">
    <property type="entry name" value="PEPSIN"/>
</dbReference>
<comment type="similarity">
    <text evidence="1">Belongs to the peptidase A1 family.</text>
</comment>
<feature type="signal peptide" evidence="5">
    <location>
        <begin position="1"/>
        <end position="24"/>
    </location>
</feature>
<dbReference type="InterPro" id="IPR001461">
    <property type="entry name" value="Aspartic_peptidase_A1"/>
</dbReference>
<reference evidence="7" key="1">
    <citation type="submission" date="2021-01" db="EMBL/GenBank/DDBJ databases">
        <authorList>
            <person name="Corre E."/>
            <person name="Pelletier E."/>
            <person name="Niang G."/>
            <person name="Scheremetjew M."/>
            <person name="Finn R."/>
            <person name="Kale V."/>
            <person name="Holt S."/>
            <person name="Cochrane G."/>
            <person name="Meng A."/>
            <person name="Brown T."/>
            <person name="Cohen L."/>
        </authorList>
    </citation>
    <scope>NUCLEOTIDE SEQUENCE</scope>
    <source>
        <strain evidence="7">Pbaha01</strain>
    </source>
</reference>
<dbReference type="PROSITE" id="PS51767">
    <property type="entry name" value="PEPTIDASE_A1"/>
    <property type="match status" value="1"/>
</dbReference>
<dbReference type="InterPro" id="IPR033121">
    <property type="entry name" value="PEPTIDASE_A1"/>
</dbReference>
<sequence length="508" mass="55056">MHRHRHGRRTLPFRLSTLASVVGASRPTTFSGVVETGMTLLGDGEALVQTKAVAFVEPAATTEDLRRAAARSRAESFPQTMINFGDAQYISYLKIGNQILAGMLDTGSFELVVFGADCRTCGVAAHYNPSLSSTFRFGRLISQQSYGSGSCHSQASSDILQIGPFREAMQNFWTVQQANMSVLAHSAFEVIIGLGPPEAPAAGAWKSVTAVISNVTSYYDMAEPAPDWALRQVDKRLEIADETGARTALLGNFGVTTFSVCLGAAARSNGIFVWNDLSALSQPSLFARVPVTGYHTWSTSLTNPILVVSRGSTSSGSDEPVQLGCGAEAGCSAILDTGMSLIAAPRIVIEKLREAMLLLKPDCSNPDDLPNLVFELGGHTFSLPPEAYIAEVEGNMPEYLAGLVEFGNWSVSHTCQLLLVESVAITENGPLWILGMPFFRKYYTTFHVGESREERAFYIAEAGEDCYPVGLGEQPLADRRSLLRRVELQKVHLPQTARVAMREQFANL</sequence>